<evidence type="ECO:0000256" key="6">
    <source>
        <dbReference type="ARBA" id="ARBA00022989"/>
    </source>
</evidence>
<dbReference type="PANTHER" id="PTHR30330:SF1">
    <property type="entry name" value="AMINO-ACID CARRIER PROTEIN ALST"/>
    <property type="match status" value="1"/>
</dbReference>
<protein>
    <submittedName>
        <fullName evidence="9">Alanine:cation symporter family protein</fullName>
    </submittedName>
</protein>
<evidence type="ECO:0000256" key="8">
    <source>
        <dbReference type="SAM" id="Phobius"/>
    </source>
</evidence>
<dbReference type="EMBL" id="JBHSQI010000009">
    <property type="protein sequence ID" value="MFC6154916.1"/>
    <property type="molecule type" value="Genomic_DNA"/>
</dbReference>
<evidence type="ECO:0000256" key="5">
    <source>
        <dbReference type="ARBA" id="ARBA00022692"/>
    </source>
</evidence>
<feature type="transmembrane region" description="Helical" evidence="8">
    <location>
        <begin position="17"/>
        <end position="35"/>
    </location>
</feature>
<keyword evidence="7 8" id="KW-0472">Membrane</keyword>
<keyword evidence="6 8" id="KW-1133">Transmembrane helix</keyword>
<comment type="similarity">
    <text evidence="2">Belongs to the alanine or glycine:cation symporter (AGCS) (TC 2.A.25) family.</text>
</comment>
<comment type="caution">
    <text evidence="9">The sequence shown here is derived from an EMBL/GenBank/DDBJ whole genome shotgun (WGS) entry which is preliminary data.</text>
</comment>
<dbReference type="Pfam" id="PF01235">
    <property type="entry name" value="Na_Ala_symp"/>
    <property type="match status" value="1"/>
</dbReference>
<dbReference type="Proteomes" id="UP001596098">
    <property type="component" value="Unassembled WGS sequence"/>
</dbReference>
<feature type="transmembrane region" description="Helical" evidence="8">
    <location>
        <begin position="209"/>
        <end position="228"/>
    </location>
</feature>
<evidence type="ECO:0000256" key="4">
    <source>
        <dbReference type="ARBA" id="ARBA00022475"/>
    </source>
</evidence>
<dbReference type="PRINTS" id="PR00175">
    <property type="entry name" value="NAALASMPORT"/>
</dbReference>
<sequence length="231" mass="24512">MLDFIHEDLILPVSDVLWNYVLIYVLIGAGLWFTIRSRAVQVRMFPAMLTGLKGSRGQTDGISSFQAFAIGLASRVGTGNIAGVAIAITLGGPGAVFWMWVVAAVGMATALVEATLAQVYKRRKGDAFIGGPAYYIHRGLGSWKGAVLFAVILLFTYGIVFNMVQINTISGVVESAHGIDAVWTSLALAALGVPILFGGVKRVAKLAEAVMPALAGLYLLLALVIRWSTAT</sequence>
<evidence type="ECO:0000256" key="7">
    <source>
        <dbReference type="ARBA" id="ARBA00023136"/>
    </source>
</evidence>
<keyword evidence="10" id="KW-1185">Reference proteome</keyword>
<feature type="transmembrane region" description="Helical" evidence="8">
    <location>
        <begin position="97"/>
        <end position="120"/>
    </location>
</feature>
<dbReference type="Gene3D" id="1.20.1740.10">
    <property type="entry name" value="Amino acid/polyamine transporter I"/>
    <property type="match status" value="1"/>
</dbReference>
<feature type="transmembrane region" description="Helical" evidence="8">
    <location>
        <begin position="65"/>
        <end position="91"/>
    </location>
</feature>
<reference evidence="10" key="1">
    <citation type="journal article" date="2019" name="Int. J. Syst. Evol. Microbiol.">
        <title>The Global Catalogue of Microorganisms (GCM) 10K type strain sequencing project: providing services to taxonomists for standard genome sequencing and annotation.</title>
        <authorList>
            <consortium name="The Broad Institute Genomics Platform"/>
            <consortium name="The Broad Institute Genome Sequencing Center for Infectious Disease"/>
            <person name="Wu L."/>
            <person name="Ma J."/>
        </authorList>
    </citation>
    <scope>NUCLEOTIDE SEQUENCE [LARGE SCALE GENOMIC DNA]</scope>
    <source>
        <strain evidence="10">DFY28</strain>
    </source>
</reference>
<evidence type="ECO:0000313" key="10">
    <source>
        <dbReference type="Proteomes" id="UP001596098"/>
    </source>
</evidence>
<name>A0ABW1QZE6_9ACTN</name>
<evidence type="ECO:0000256" key="2">
    <source>
        <dbReference type="ARBA" id="ARBA00009261"/>
    </source>
</evidence>
<proteinExistence type="inferred from homology"/>
<feature type="transmembrane region" description="Helical" evidence="8">
    <location>
        <begin position="181"/>
        <end position="197"/>
    </location>
</feature>
<evidence type="ECO:0000313" key="9">
    <source>
        <dbReference type="EMBL" id="MFC6154916.1"/>
    </source>
</evidence>
<organism evidence="9 10">
    <name type="scientific">Nocardioides yefusunii</name>
    <dbReference type="NCBI Taxonomy" id="2500546"/>
    <lineage>
        <taxon>Bacteria</taxon>
        <taxon>Bacillati</taxon>
        <taxon>Actinomycetota</taxon>
        <taxon>Actinomycetes</taxon>
        <taxon>Propionibacteriales</taxon>
        <taxon>Nocardioidaceae</taxon>
        <taxon>Nocardioides</taxon>
    </lineage>
</organism>
<comment type="subcellular location">
    <subcellularLocation>
        <location evidence="1">Cell membrane</location>
        <topology evidence="1">Multi-pass membrane protein</topology>
    </subcellularLocation>
</comment>
<accession>A0ABW1QZE6</accession>
<feature type="transmembrane region" description="Helical" evidence="8">
    <location>
        <begin position="141"/>
        <end position="161"/>
    </location>
</feature>
<dbReference type="InterPro" id="IPR001463">
    <property type="entry name" value="Na/Ala_symport"/>
</dbReference>
<evidence type="ECO:0000256" key="1">
    <source>
        <dbReference type="ARBA" id="ARBA00004651"/>
    </source>
</evidence>
<dbReference type="PROSITE" id="PS00873">
    <property type="entry name" value="NA_ALANINE_SYMP"/>
    <property type="match status" value="1"/>
</dbReference>
<keyword evidence="5 8" id="KW-0812">Transmembrane</keyword>
<evidence type="ECO:0000256" key="3">
    <source>
        <dbReference type="ARBA" id="ARBA00022448"/>
    </source>
</evidence>
<dbReference type="RefSeq" id="WP_206611352.1">
    <property type="nucleotide sequence ID" value="NZ_CP034929.1"/>
</dbReference>
<keyword evidence="4" id="KW-1003">Cell membrane</keyword>
<keyword evidence="3" id="KW-0813">Transport</keyword>
<gene>
    <name evidence="9" type="ORF">ACFPWU_14715</name>
</gene>
<dbReference type="PANTHER" id="PTHR30330">
    <property type="entry name" value="AGSS FAMILY TRANSPORTER, SODIUM-ALANINE"/>
    <property type="match status" value="1"/>
</dbReference>